<organism evidence="9 10">
    <name type="scientific">Micromonospora pallida</name>
    <dbReference type="NCBI Taxonomy" id="145854"/>
    <lineage>
        <taxon>Bacteria</taxon>
        <taxon>Bacillati</taxon>
        <taxon>Actinomycetota</taxon>
        <taxon>Actinomycetes</taxon>
        <taxon>Micromonosporales</taxon>
        <taxon>Micromonosporaceae</taxon>
        <taxon>Micromonospora</taxon>
    </lineage>
</organism>
<feature type="transmembrane region" description="Helical" evidence="7">
    <location>
        <begin position="237"/>
        <end position="258"/>
    </location>
</feature>
<feature type="transmembrane region" description="Helical" evidence="7">
    <location>
        <begin position="134"/>
        <end position="159"/>
    </location>
</feature>
<evidence type="ECO:0000256" key="4">
    <source>
        <dbReference type="ARBA" id="ARBA00022692"/>
    </source>
</evidence>
<gene>
    <name evidence="9" type="ORF">GA0074692_3329</name>
</gene>
<evidence type="ECO:0000259" key="8">
    <source>
        <dbReference type="PROSITE" id="PS50928"/>
    </source>
</evidence>
<evidence type="ECO:0000256" key="7">
    <source>
        <dbReference type="RuleBase" id="RU363032"/>
    </source>
</evidence>
<feature type="transmembrane region" description="Helical" evidence="7">
    <location>
        <begin position="70"/>
        <end position="91"/>
    </location>
</feature>
<dbReference type="InterPro" id="IPR000515">
    <property type="entry name" value="MetI-like"/>
</dbReference>
<feature type="transmembrane region" description="Helical" evidence="7">
    <location>
        <begin position="103"/>
        <end position="122"/>
    </location>
</feature>
<feature type="domain" description="ABC transmembrane type-1" evidence="8">
    <location>
        <begin position="66"/>
        <end position="258"/>
    </location>
</feature>
<proteinExistence type="inferred from homology"/>
<sequence length="272" mass="29741">MRRLHLWHLLLIPLCLVWIYPFVWMVSTSFKSEREVFLGGLSVLPEEWNLDNFVRAWDTAHFGTYLSNTVVFSVTVVAIVLLVSATSGYALGRGRLPGKKVIVGLLVATMFIPHGYTIIPIFKLVDGLGLSNGLLGAVLATAGPAHVVPILLFMGYFAGMPQELEDAARMDGAGYPRIFFRIMLPLAKPVIGTVALFNFMAAWNAFFIPLVFTLGRPELRTLGVGMYSFFGQEATDWGGLAAAATISLLPIIAIFLFLQRTFVEGIAGAVKS</sequence>
<dbReference type="CDD" id="cd06261">
    <property type="entry name" value="TM_PBP2"/>
    <property type="match status" value="1"/>
</dbReference>
<dbReference type="OrthoDB" id="5138956at2"/>
<evidence type="ECO:0000313" key="10">
    <source>
        <dbReference type="Proteomes" id="UP000198959"/>
    </source>
</evidence>
<reference evidence="10" key="1">
    <citation type="submission" date="2016-06" db="EMBL/GenBank/DDBJ databases">
        <authorList>
            <person name="Varghese N."/>
            <person name="Submissions Spin"/>
        </authorList>
    </citation>
    <scope>NUCLEOTIDE SEQUENCE [LARGE SCALE GENOMIC DNA]</scope>
    <source>
        <strain evidence="10">DSM 43817</strain>
    </source>
</reference>
<evidence type="ECO:0000256" key="2">
    <source>
        <dbReference type="ARBA" id="ARBA00022448"/>
    </source>
</evidence>
<dbReference type="GO" id="GO:0005886">
    <property type="term" value="C:plasma membrane"/>
    <property type="evidence" value="ECO:0007669"/>
    <property type="project" value="UniProtKB-SubCell"/>
</dbReference>
<protein>
    <submittedName>
        <fullName evidence="9">Carbohydrate ABC transporter membrane protein 2, CUT1 family</fullName>
    </submittedName>
</protein>
<keyword evidence="2 7" id="KW-0813">Transport</keyword>
<accession>A0A1C6STL6</accession>
<dbReference type="Proteomes" id="UP000198959">
    <property type="component" value="Unassembled WGS sequence"/>
</dbReference>
<evidence type="ECO:0000313" key="9">
    <source>
        <dbReference type="EMBL" id="SCL32495.1"/>
    </source>
</evidence>
<keyword evidence="6 7" id="KW-0472">Membrane</keyword>
<dbReference type="GO" id="GO:0055085">
    <property type="term" value="P:transmembrane transport"/>
    <property type="evidence" value="ECO:0007669"/>
    <property type="project" value="InterPro"/>
</dbReference>
<dbReference type="PANTHER" id="PTHR43744:SF12">
    <property type="entry name" value="ABC TRANSPORTER PERMEASE PROTEIN MG189-RELATED"/>
    <property type="match status" value="1"/>
</dbReference>
<keyword evidence="4 7" id="KW-0812">Transmembrane</keyword>
<dbReference type="AlphaFoldDB" id="A0A1C6STL6"/>
<name>A0A1C6STL6_9ACTN</name>
<dbReference type="PROSITE" id="PS50928">
    <property type="entry name" value="ABC_TM1"/>
    <property type="match status" value="1"/>
</dbReference>
<keyword evidence="10" id="KW-1185">Reference proteome</keyword>
<evidence type="ECO:0000256" key="6">
    <source>
        <dbReference type="ARBA" id="ARBA00023136"/>
    </source>
</evidence>
<evidence type="ECO:0000256" key="1">
    <source>
        <dbReference type="ARBA" id="ARBA00004651"/>
    </source>
</evidence>
<keyword evidence="3" id="KW-1003">Cell membrane</keyword>
<evidence type="ECO:0000256" key="5">
    <source>
        <dbReference type="ARBA" id="ARBA00022989"/>
    </source>
</evidence>
<dbReference type="STRING" id="145854.GA0074692_3329"/>
<dbReference type="PANTHER" id="PTHR43744">
    <property type="entry name" value="ABC TRANSPORTER PERMEASE PROTEIN MG189-RELATED-RELATED"/>
    <property type="match status" value="1"/>
</dbReference>
<feature type="transmembrane region" description="Helical" evidence="7">
    <location>
        <begin position="7"/>
        <end position="27"/>
    </location>
</feature>
<evidence type="ECO:0000256" key="3">
    <source>
        <dbReference type="ARBA" id="ARBA00022475"/>
    </source>
</evidence>
<dbReference type="Gene3D" id="1.10.3720.10">
    <property type="entry name" value="MetI-like"/>
    <property type="match status" value="1"/>
</dbReference>
<dbReference type="RefSeq" id="WP_091645548.1">
    <property type="nucleotide sequence ID" value="NZ_FMHW01000002.1"/>
</dbReference>
<comment type="similarity">
    <text evidence="7">Belongs to the binding-protein-dependent transport system permease family.</text>
</comment>
<feature type="transmembrane region" description="Helical" evidence="7">
    <location>
        <begin position="190"/>
        <end position="212"/>
    </location>
</feature>
<dbReference type="InterPro" id="IPR035906">
    <property type="entry name" value="MetI-like_sf"/>
</dbReference>
<keyword evidence="5 7" id="KW-1133">Transmembrane helix</keyword>
<dbReference type="Pfam" id="PF00528">
    <property type="entry name" value="BPD_transp_1"/>
    <property type="match status" value="1"/>
</dbReference>
<dbReference type="EMBL" id="FMHW01000002">
    <property type="protein sequence ID" value="SCL32495.1"/>
    <property type="molecule type" value="Genomic_DNA"/>
</dbReference>
<comment type="subcellular location">
    <subcellularLocation>
        <location evidence="1 7">Cell membrane</location>
        <topology evidence="1 7">Multi-pass membrane protein</topology>
    </subcellularLocation>
</comment>
<dbReference type="SUPFAM" id="SSF161098">
    <property type="entry name" value="MetI-like"/>
    <property type="match status" value="1"/>
</dbReference>